<feature type="transmembrane region" description="Helical" evidence="10">
    <location>
        <begin position="299"/>
        <end position="317"/>
    </location>
</feature>
<dbReference type="InterPro" id="IPR031330">
    <property type="entry name" value="Gly_Hdrlase_35_cat"/>
</dbReference>
<dbReference type="GO" id="GO:0004553">
    <property type="term" value="F:hydrolase activity, hydrolyzing O-glycosyl compounds"/>
    <property type="evidence" value="ECO:0007669"/>
    <property type="project" value="InterPro"/>
</dbReference>
<dbReference type="Proteomes" id="UP001431783">
    <property type="component" value="Unassembled WGS sequence"/>
</dbReference>
<feature type="transmembrane region" description="Helical" evidence="10">
    <location>
        <begin position="165"/>
        <end position="183"/>
    </location>
</feature>
<feature type="transmembrane region" description="Helical" evidence="10">
    <location>
        <begin position="109"/>
        <end position="130"/>
    </location>
</feature>
<sequence length="492" mass="57991">MDYSSIFAMSPYLAAMIWLSYIGERMERESNYLLETVYVCSLEWYEWDPKFNKTFLLFLGRLQKPLKIQMKPISNLNCIYISQIITDLLQSANMFPTDKTYGFRRLLKFFGPGIIFGFPMVLGNAGFINWESKKEALQRMGRYDFEEPANCRKFSQWFESKIMRTYYVIKAFSYLYIAYHFLYNSFCTNTGLEGDPGYVCGILMPLWHFKANYFFVKLLLNFCLLMFSAKYLPPLNILAMTQAIESILMICRVQDLINIINDAKKNHLINKKYLRSYIVRHSGIMDCIDKLNAYIGYELFPLYLLLPLLLAIFMNNVVINEDILSMLSLIPWQITISGFYYLRERLNYELFGHHNKMSWLQTVYEYYTSGGIHSGLTASGDEFKLNNRPIAIYSGAIHYFRIHPDYWRDRLRKAKACGLNCVETYVPWNLHEPEKDFYDFGNAPKERKHRNNVKKLVQEQIMKILGFSCKVSVEFCYIIGFTFHDHRLIISS</sequence>
<keyword evidence="9" id="KW-0807">Transducer</keyword>
<reference evidence="12 13" key="1">
    <citation type="submission" date="2023-03" db="EMBL/GenBank/DDBJ databases">
        <title>Genome insight into feeding habits of ladybird beetles.</title>
        <authorList>
            <person name="Li H.-S."/>
            <person name="Huang Y.-H."/>
            <person name="Pang H."/>
        </authorList>
    </citation>
    <scope>NUCLEOTIDE SEQUENCE [LARGE SCALE GENOMIC DNA]</scope>
    <source>
        <strain evidence="12">SYSU_2023b</strain>
        <tissue evidence="12">Whole body</tissue>
    </source>
</reference>
<keyword evidence="5" id="KW-0552">Olfaction</keyword>
<dbReference type="InterPro" id="IPR004117">
    <property type="entry name" value="7tm6_olfct_rcpt"/>
</dbReference>
<comment type="caution">
    <text evidence="12">The sequence shown here is derived from an EMBL/GenBank/DDBJ whole genome shotgun (WGS) entry which is preliminary data.</text>
</comment>
<keyword evidence="3" id="KW-0716">Sensory transduction</keyword>
<dbReference type="GO" id="GO:0004984">
    <property type="term" value="F:olfactory receptor activity"/>
    <property type="evidence" value="ECO:0007669"/>
    <property type="project" value="InterPro"/>
</dbReference>
<evidence type="ECO:0000256" key="3">
    <source>
        <dbReference type="ARBA" id="ARBA00022606"/>
    </source>
</evidence>
<evidence type="ECO:0000256" key="9">
    <source>
        <dbReference type="ARBA" id="ARBA00023224"/>
    </source>
</evidence>
<keyword evidence="8" id="KW-0675">Receptor</keyword>
<evidence type="ECO:0000256" key="6">
    <source>
        <dbReference type="ARBA" id="ARBA00022989"/>
    </source>
</evidence>
<dbReference type="EMBL" id="JARQZJ010000037">
    <property type="protein sequence ID" value="KAK9876629.1"/>
    <property type="molecule type" value="Genomic_DNA"/>
</dbReference>
<accession>A0AAW1UBG0</accession>
<keyword evidence="13" id="KW-1185">Reference proteome</keyword>
<dbReference type="Gene3D" id="3.20.20.80">
    <property type="entry name" value="Glycosidases"/>
    <property type="match status" value="1"/>
</dbReference>
<comment type="subcellular location">
    <subcellularLocation>
        <location evidence="1">Membrane</location>
        <topology evidence="1">Multi-pass membrane protein</topology>
    </subcellularLocation>
</comment>
<keyword evidence="6 10" id="KW-1133">Transmembrane helix</keyword>
<dbReference type="PRINTS" id="PR00742">
    <property type="entry name" value="GLHYDRLASE35"/>
</dbReference>
<feature type="domain" description="Glycoside hydrolase 35 catalytic" evidence="11">
    <location>
        <begin position="383"/>
        <end position="441"/>
    </location>
</feature>
<dbReference type="GO" id="GO:0007165">
    <property type="term" value="P:signal transduction"/>
    <property type="evidence" value="ECO:0007669"/>
    <property type="project" value="UniProtKB-KW"/>
</dbReference>
<evidence type="ECO:0000259" key="11">
    <source>
        <dbReference type="Pfam" id="PF01301"/>
    </source>
</evidence>
<evidence type="ECO:0000256" key="7">
    <source>
        <dbReference type="ARBA" id="ARBA00023136"/>
    </source>
</evidence>
<evidence type="ECO:0000256" key="1">
    <source>
        <dbReference type="ARBA" id="ARBA00004141"/>
    </source>
</evidence>
<evidence type="ECO:0000313" key="12">
    <source>
        <dbReference type="EMBL" id="KAK9876629.1"/>
    </source>
</evidence>
<comment type="similarity">
    <text evidence="2">Belongs to the glycosyl hydrolase 35 family.</text>
</comment>
<evidence type="ECO:0000256" key="5">
    <source>
        <dbReference type="ARBA" id="ARBA00022725"/>
    </source>
</evidence>
<dbReference type="PANTHER" id="PTHR23421">
    <property type="entry name" value="BETA-GALACTOSIDASE RELATED"/>
    <property type="match status" value="1"/>
</dbReference>
<evidence type="ECO:0000256" key="8">
    <source>
        <dbReference type="ARBA" id="ARBA00023170"/>
    </source>
</evidence>
<dbReference type="GO" id="GO:0005549">
    <property type="term" value="F:odorant binding"/>
    <property type="evidence" value="ECO:0007669"/>
    <property type="project" value="InterPro"/>
</dbReference>
<dbReference type="InterPro" id="IPR001944">
    <property type="entry name" value="Glycoside_Hdrlase_35"/>
</dbReference>
<keyword evidence="4 10" id="KW-0812">Transmembrane</keyword>
<evidence type="ECO:0000256" key="2">
    <source>
        <dbReference type="ARBA" id="ARBA00009809"/>
    </source>
</evidence>
<name>A0AAW1UBG0_9CUCU</name>
<proteinExistence type="inferred from homology"/>
<gene>
    <name evidence="12" type="ORF">WA026_014008</name>
</gene>
<feature type="transmembrane region" description="Helical" evidence="10">
    <location>
        <begin position="323"/>
        <end position="342"/>
    </location>
</feature>
<dbReference type="AlphaFoldDB" id="A0AAW1UBG0"/>
<dbReference type="SUPFAM" id="SSF51445">
    <property type="entry name" value="(Trans)glycosidases"/>
    <property type="match status" value="1"/>
</dbReference>
<dbReference type="InterPro" id="IPR017853">
    <property type="entry name" value="GH"/>
</dbReference>
<dbReference type="Pfam" id="PF02949">
    <property type="entry name" value="7tm_6"/>
    <property type="match status" value="1"/>
</dbReference>
<organism evidence="12 13">
    <name type="scientific">Henosepilachna vigintioctopunctata</name>
    <dbReference type="NCBI Taxonomy" id="420089"/>
    <lineage>
        <taxon>Eukaryota</taxon>
        <taxon>Metazoa</taxon>
        <taxon>Ecdysozoa</taxon>
        <taxon>Arthropoda</taxon>
        <taxon>Hexapoda</taxon>
        <taxon>Insecta</taxon>
        <taxon>Pterygota</taxon>
        <taxon>Neoptera</taxon>
        <taxon>Endopterygota</taxon>
        <taxon>Coleoptera</taxon>
        <taxon>Polyphaga</taxon>
        <taxon>Cucujiformia</taxon>
        <taxon>Coccinelloidea</taxon>
        <taxon>Coccinellidae</taxon>
        <taxon>Epilachninae</taxon>
        <taxon>Epilachnini</taxon>
        <taxon>Henosepilachna</taxon>
    </lineage>
</organism>
<dbReference type="GO" id="GO:0016020">
    <property type="term" value="C:membrane"/>
    <property type="evidence" value="ECO:0007669"/>
    <property type="project" value="UniProtKB-SubCell"/>
</dbReference>
<evidence type="ECO:0000256" key="10">
    <source>
        <dbReference type="SAM" id="Phobius"/>
    </source>
</evidence>
<dbReference type="GO" id="GO:0005975">
    <property type="term" value="P:carbohydrate metabolic process"/>
    <property type="evidence" value="ECO:0007669"/>
    <property type="project" value="InterPro"/>
</dbReference>
<protein>
    <recommendedName>
        <fullName evidence="11">Glycoside hydrolase 35 catalytic domain-containing protein</fullName>
    </recommendedName>
</protein>
<keyword evidence="7 10" id="KW-0472">Membrane</keyword>
<evidence type="ECO:0000313" key="13">
    <source>
        <dbReference type="Proteomes" id="UP001431783"/>
    </source>
</evidence>
<evidence type="ECO:0000256" key="4">
    <source>
        <dbReference type="ARBA" id="ARBA00022692"/>
    </source>
</evidence>
<dbReference type="Pfam" id="PF01301">
    <property type="entry name" value="Glyco_hydro_35"/>
    <property type="match status" value="1"/>
</dbReference>
<feature type="transmembrane region" description="Helical" evidence="10">
    <location>
        <begin position="6"/>
        <end position="23"/>
    </location>
</feature>